<keyword evidence="3" id="KW-1185">Reference proteome</keyword>
<dbReference type="Gene3D" id="3.90.1200.10">
    <property type="match status" value="1"/>
</dbReference>
<dbReference type="RefSeq" id="WP_091105702.1">
    <property type="nucleotide sequence ID" value="NZ_FOBF01000033.1"/>
</dbReference>
<gene>
    <name evidence="2" type="ORF">SAMN05660976_08125</name>
</gene>
<dbReference type="InterPro" id="IPR011009">
    <property type="entry name" value="Kinase-like_dom_sf"/>
</dbReference>
<name>A0A1H8IR61_9ACTN</name>
<sequence length="281" mass="30468">MAGRWSTHDIELGDGVVVKRFRAHGRDEHRREWRALTLLAEHAPGLAPAPVRADLDADPPVIVMSRLPGEPLRGARVTSAQVTALAAAVTSMHAAVPPARVAELPEAPWTAGRAVALLESYYREGSWRSLGGPAREAFEHGERWLGSSPLTGPGQRGVTPVFGPVDGNLANFLWDGSRVRLVDFEDSGRTDRVFDLATIVEHVSAWVDSTFDAALFLGACGLDAEEAGRLRACRLVAALVWLMMLTREDPAHPRNPPGTLERQALRCLALLEGDQAETRVS</sequence>
<feature type="domain" description="Aminoglycoside phosphotransferase" evidence="1">
    <location>
        <begin position="13"/>
        <end position="225"/>
    </location>
</feature>
<evidence type="ECO:0000313" key="3">
    <source>
        <dbReference type="Proteomes" id="UP000198953"/>
    </source>
</evidence>
<dbReference type="InterPro" id="IPR002575">
    <property type="entry name" value="Aminoglycoside_PTrfase"/>
</dbReference>
<evidence type="ECO:0000259" key="1">
    <source>
        <dbReference type="Pfam" id="PF01636"/>
    </source>
</evidence>
<proteinExistence type="predicted"/>
<dbReference type="STRING" id="46177.SAMN05660976_08125"/>
<dbReference type="EMBL" id="FOBF01000033">
    <property type="protein sequence ID" value="SEN70879.1"/>
    <property type="molecule type" value="Genomic_DNA"/>
</dbReference>
<reference evidence="2 3" key="1">
    <citation type="submission" date="2016-10" db="EMBL/GenBank/DDBJ databases">
        <authorList>
            <person name="de Groot N.N."/>
        </authorList>
    </citation>
    <scope>NUCLEOTIDE SEQUENCE [LARGE SCALE GENOMIC DNA]</scope>
    <source>
        <strain evidence="2 3">DSM 43357</strain>
    </source>
</reference>
<keyword evidence="2" id="KW-0808">Transferase</keyword>
<dbReference type="AlphaFoldDB" id="A0A1H8IR61"/>
<accession>A0A1H8IR61</accession>
<protein>
    <submittedName>
        <fullName evidence="2">Phosphotransferase enzyme family protein</fullName>
    </submittedName>
</protein>
<dbReference type="Pfam" id="PF01636">
    <property type="entry name" value="APH"/>
    <property type="match status" value="1"/>
</dbReference>
<dbReference type="SUPFAM" id="SSF56112">
    <property type="entry name" value="Protein kinase-like (PK-like)"/>
    <property type="match status" value="1"/>
</dbReference>
<dbReference type="GO" id="GO:0016740">
    <property type="term" value="F:transferase activity"/>
    <property type="evidence" value="ECO:0007669"/>
    <property type="project" value="UniProtKB-KW"/>
</dbReference>
<evidence type="ECO:0000313" key="2">
    <source>
        <dbReference type="EMBL" id="SEN70879.1"/>
    </source>
</evidence>
<dbReference type="Proteomes" id="UP000198953">
    <property type="component" value="Unassembled WGS sequence"/>
</dbReference>
<dbReference type="OrthoDB" id="3383851at2"/>
<organism evidence="2 3">
    <name type="scientific">Nonomuraea pusilla</name>
    <dbReference type="NCBI Taxonomy" id="46177"/>
    <lineage>
        <taxon>Bacteria</taxon>
        <taxon>Bacillati</taxon>
        <taxon>Actinomycetota</taxon>
        <taxon>Actinomycetes</taxon>
        <taxon>Streptosporangiales</taxon>
        <taxon>Streptosporangiaceae</taxon>
        <taxon>Nonomuraea</taxon>
    </lineage>
</organism>